<sequence>MIRLSMPLSFYPFSVSKWSISVDASPKPLEKKHDGHGIARHTLLDPYYADTTPVDQPPLQQQQDSGISEAAARKMAQNAHELLASIRRRHVQLAKYMQKFNGYKANPLGGAMCADLGEKIHQMALLIRTQQNQLKDIVDEYEQHYQQTSSSPPSLSSSRSDSMGSVGWDQDQQKENEQVVESPPTTNWLATIRMTVFKEVIDFTAHDLKRIEQSSLLTRFPQPDQKQSQQQSCPTTVSIC</sequence>
<feature type="compositionally biased region" description="Low complexity" evidence="1">
    <location>
        <begin position="221"/>
        <end position="232"/>
    </location>
</feature>
<evidence type="ECO:0000256" key="1">
    <source>
        <dbReference type="SAM" id="MobiDB-lite"/>
    </source>
</evidence>
<proteinExistence type="predicted"/>
<reference evidence="2" key="1">
    <citation type="submission" date="2022-07" db="EMBL/GenBank/DDBJ databases">
        <title>Phylogenomic reconstructions and comparative analyses of Kickxellomycotina fungi.</title>
        <authorList>
            <person name="Reynolds N.K."/>
            <person name="Stajich J.E."/>
            <person name="Barry K."/>
            <person name="Grigoriev I.V."/>
            <person name="Crous P."/>
            <person name="Smith M.E."/>
        </authorList>
    </citation>
    <scope>NUCLEOTIDE SEQUENCE</scope>
    <source>
        <strain evidence="2">NRRL 1565</strain>
    </source>
</reference>
<dbReference type="Proteomes" id="UP001140094">
    <property type="component" value="Unassembled WGS sequence"/>
</dbReference>
<accession>A0A9W8LUT9</accession>
<feature type="region of interest" description="Disordered" evidence="1">
    <location>
        <begin position="220"/>
        <end position="240"/>
    </location>
</feature>
<comment type="caution">
    <text evidence="2">The sequence shown here is derived from an EMBL/GenBank/DDBJ whole genome shotgun (WGS) entry which is preliminary data.</text>
</comment>
<dbReference type="AlphaFoldDB" id="A0A9W8LUT9"/>
<name>A0A9W8LUT9_9FUNG</name>
<evidence type="ECO:0000313" key="3">
    <source>
        <dbReference type="Proteomes" id="UP001140094"/>
    </source>
</evidence>
<protein>
    <submittedName>
        <fullName evidence="2">Uncharacterized protein</fullName>
    </submittedName>
</protein>
<gene>
    <name evidence="2" type="ORF">H4R20_002300</name>
</gene>
<organism evidence="2 3">
    <name type="scientific">Coemansia guatemalensis</name>
    <dbReference type="NCBI Taxonomy" id="2761395"/>
    <lineage>
        <taxon>Eukaryota</taxon>
        <taxon>Fungi</taxon>
        <taxon>Fungi incertae sedis</taxon>
        <taxon>Zoopagomycota</taxon>
        <taxon>Kickxellomycotina</taxon>
        <taxon>Kickxellomycetes</taxon>
        <taxon>Kickxellales</taxon>
        <taxon>Kickxellaceae</taxon>
        <taxon>Coemansia</taxon>
    </lineage>
</organism>
<evidence type="ECO:0000313" key="2">
    <source>
        <dbReference type="EMBL" id="KAJ2804943.1"/>
    </source>
</evidence>
<dbReference type="OrthoDB" id="5586825at2759"/>
<dbReference type="EMBL" id="JANBUO010000344">
    <property type="protein sequence ID" value="KAJ2804943.1"/>
    <property type="molecule type" value="Genomic_DNA"/>
</dbReference>
<keyword evidence="3" id="KW-1185">Reference proteome</keyword>
<feature type="compositionally biased region" description="Low complexity" evidence="1">
    <location>
        <begin position="149"/>
        <end position="165"/>
    </location>
</feature>
<feature type="region of interest" description="Disordered" evidence="1">
    <location>
        <begin position="143"/>
        <end position="183"/>
    </location>
</feature>